<dbReference type="EMBL" id="PCSX01000035">
    <property type="protein sequence ID" value="PIP58063.1"/>
    <property type="molecule type" value="Genomic_DNA"/>
</dbReference>
<dbReference type="InterPro" id="IPR036950">
    <property type="entry name" value="PBP_transglycosylase"/>
</dbReference>
<evidence type="ECO:0000256" key="8">
    <source>
        <dbReference type="ARBA" id="ARBA00022679"/>
    </source>
</evidence>
<dbReference type="InterPro" id="IPR001264">
    <property type="entry name" value="Glyco_trans_51"/>
</dbReference>
<comment type="caution">
    <text evidence="20">The sequence shown here is derived from an EMBL/GenBank/DDBJ whole genome shotgun (WGS) entry which is preliminary data.</text>
</comment>
<evidence type="ECO:0000256" key="7">
    <source>
        <dbReference type="ARBA" id="ARBA00022676"/>
    </source>
</evidence>
<dbReference type="FunFam" id="1.10.3810.10:FF:000001">
    <property type="entry name" value="Penicillin-binding protein 1A"/>
    <property type="match status" value="1"/>
</dbReference>
<dbReference type="GO" id="GO:0009252">
    <property type="term" value="P:peptidoglycan biosynthetic process"/>
    <property type="evidence" value="ECO:0007669"/>
    <property type="project" value="UniProtKB-KW"/>
</dbReference>
<evidence type="ECO:0000256" key="10">
    <source>
        <dbReference type="ARBA" id="ARBA00022960"/>
    </source>
</evidence>
<feature type="transmembrane region" description="Helical" evidence="17">
    <location>
        <begin position="12"/>
        <end position="37"/>
    </location>
</feature>
<dbReference type="AlphaFoldDB" id="A0A2H0BK60"/>
<evidence type="ECO:0000256" key="12">
    <source>
        <dbReference type="ARBA" id="ARBA00023136"/>
    </source>
</evidence>
<dbReference type="InterPro" id="IPR012338">
    <property type="entry name" value="Beta-lactam/transpept-like"/>
</dbReference>
<comment type="catalytic activity">
    <reaction evidence="16">
        <text>[GlcNAc-(1-&gt;4)-Mur2Ac(oyl-L-Ala-gamma-D-Glu-L-Lys-D-Ala-D-Ala)](n)-di-trans,octa-cis-undecaprenyl diphosphate + beta-D-GlcNAc-(1-&gt;4)-Mur2Ac(oyl-L-Ala-gamma-D-Glu-L-Lys-D-Ala-D-Ala)-di-trans,octa-cis-undecaprenyl diphosphate = [GlcNAc-(1-&gt;4)-Mur2Ac(oyl-L-Ala-gamma-D-Glu-L-Lys-D-Ala-D-Ala)](n+1)-di-trans,octa-cis-undecaprenyl diphosphate + di-trans,octa-cis-undecaprenyl diphosphate + H(+)</text>
        <dbReference type="Rhea" id="RHEA:23708"/>
        <dbReference type="Rhea" id="RHEA-COMP:9602"/>
        <dbReference type="Rhea" id="RHEA-COMP:9603"/>
        <dbReference type="ChEBI" id="CHEBI:15378"/>
        <dbReference type="ChEBI" id="CHEBI:58405"/>
        <dbReference type="ChEBI" id="CHEBI:60033"/>
        <dbReference type="ChEBI" id="CHEBI:78435"/>
        <dbReference type="EC" id="2.4.99.28"/>
    </reaction>
</comment>
<evidence type="ECO:0000259" key="19">
    <source>
        <dbReference type="Pfam" id="PF00912"/>
    </source>
</evidence>
<reference evidence="20 21" key="1">
    <citation type="submission" date="2017-09" db="EMBL/GenBank/DDBJ databases">
        <title>Depth-based differentiation of microbial function through sediment-hosted aquifers and enrichment of novel symbionts in the deep terrestrial subsurface.</title>
        <authorList>
            <person name="Probst A.J."/>
            <person name="Ladd B."/>
            <person name="Jarett J.K."/>
            <person name="Geller-Mcgrath D.E."/>
            <person name="Sieber C.M."/>
            <person name="Emerson J.B."/>
            <person name="Anantharaman K."/>
            <person name="Thomas B.C."/>
            <person name="Malmstrom R."/>
            <person name="Stieglmeier M."/>
            <person name="Klingl A."/>
            <person name="Woyke T."/>
            <person name="Ryan C.M."/>
            <person name="Banfield J.F."/>
        </authorList>
    </citation>
    <scope>NUCLEOTIDE SEQUENCE [LARGE SCALE GENOMIC DNA]</scope>
    <source>
        <strain evidence="20">CG22_combo_CG10-13_8_21_14_all_37_9</strain>
    </source>
</reference>
<evidence type="ECO:0000256" key="17">
    <source>
        <dbReference type="SAM" id="Phobius"/>
    </source>
</evidence>
<dbReference type="GO" id="GO:0005886">
    <property type="term" value="C:plasma membrane"/>
    <property type="evidence" value="ECO:0007669"/>
    <property type="project" value="UniProtKB-SubCell"/>
</dbReference>
<dbReference type="GO" id="GO:0071555">
    <property type="term" value="P:cell wall organization"/>
    <property type="evidence" value="ECO:0007669"/>
    <property type="project" value="UniProtKB-KW"/>
</dbReference>
<gene>
    <name evidence="20" type="ORF">COX02_02285</name>
</gene>
<evidence type="ECO:0000256" key="4">
    <source>
        <dbReference type="ARBA" id="ARBA00022475"/>
    </source>
</evidence>
<dbReference type="InterPro" id="IPR013783">
    <property type="entry name" value="Ig-like_fold"/>
</dbReference>
<keyword evidence="11" id="KW-0573">Peptidoglycan synthesis</keyword>
<keyword evidence="8" id="KW-0808">Transferase</keyword>
<dbReference type="NCBIfam" id="TIGR02074">
    <property type="entry name" value="PBP_1a_fam"/>
    <property type="match status" value="1"/>
</dbReference>
<evidence type="ECO:0000256" key="2">
    <source>
        <dbReference type="ARBA" id="ARBA00007090"/>
    </source>
</evidence>
<dbReference type="Pfam" id="PF00905">
    <property type="entry name" value="Transpeptidase"/>
    <property type="match status" value="1"/>
</dbReference>
<proteinExistence type="inferred from homology"/>
<organism evidence="20 21">
    <name type="scientific">Candidatus Vogelbacteria bacterium CG22_combo_CG10-13_8_21_14_all_37_9</name>
    <dbReference type="NCBI Taxonomy" id="1975046"/>
    <lineage>
        <taxon>Bacteria</taxon>
        <taxon>Candidatus Vogeliibacteriota</taxon>
    </lineage>
</organism>
<keyword evidence="12 17" id="KW-0472">Membrane</keyword>
<dbReference type="Gene3D" id="2.60.40.10">
    <property type="entry name" value="Immunoglobulins"/>
    <property type="match status" value="1"/>
</dbReference>
<dbReference type="PANTHER" id="PTHR32282:SF11">
    <property type="entry name" value="PENICILLIN-BINDING PROTEIN 1B"/>
    <property type="match status" value="1"/>
</dbReference>
<dbReference type="InterPro" id="IPR001460">
    <property type="entry name" value="PCN-bd_Tpept"/>
</dbReference>
<dbReference type="Proteomes" id="UP000229334">
    <property type="component" value="Unassembled WGS sequence"/>
</dbReference>
<evidence type="ECO:0000259" key="18">
    <source>
        <dbReference type="Pfam" id="PF00905"/>
    </source>
</evidence>
<name>A0A2H0BK60_9BACT</name>
<keyword evidence="10" id="KW-0133">Cell shape</keyword>
<evidence type="ECO:0000256" key="14">
    <source>
        <dbReference type="ARBA" id="ARBA00023316"/>
    </source>
</evidence>
<dbReference type="InterPro" id="IPR050396">
    <property type="entry name" value="Glycosyltr_51/Transpeptidase"/>
</dbReference>
<evidence type="ECO:0000313" key="21">
    <source>
        <dbReference type="Proteomes" id="UP000229334"/>
    </source>
</evidence>
<dbReference type="GO" id="GO:0008955">
    <property type="term" value="F:peptidoglycan glycosyltransferase activity"/>
    <property type="evidence" value="ECO:0007669"/>
    <property type="project" value="UniProtKB-EC"/>
</dbReference>
<comment type="catalytic activity">
    <reaction evidence="15">
        <text>Preferential cleavage: (Ac)2-L-Lys-D-Ala-|-D-Ala. Also transpeptidation of peptidyl-alanyl moieties that are N-acyl substituents of D-alanine.</text>
        <dbReference type="EC" id="3.4.16.4"/>
    </reaction>
</comment>
<keyword evidence="7" id="KW-0328">Glycosyltransferase</keyword>
<evidence type="ECO:0000256" key="15">
    <source>
        <dbReference type="ARBA" id="ARBA00034000"/>
    </source>
</evidence>
<protein>
    <submittedName>
        <fullName evidence="20">Uncharacterized protein</fullName>
    </submittedName>
</protein>
<evidence type="ECO:0000256" key="16">
    <source>
        <dbReference type="ARBA" id="ARBA00049902"/>
    </source>
</evidence>
<dbReference type="GO" id="GO:0008658">
    <property type="term" value="F:penicillin binding"/>
    <property type="evidence" value="ECO:0007669"/>
    <property type="project" value="InterPro"/>
</dbReference>
<dbReference type="Pfam" id="PF00912">
    <property type="entry name" value="Transgly"/>
    <property type="match status" value="1"/>
</dbReference>
<evidence type="ECO:0000256" key="3">
    <source>
        <dbReference type="ARBA" id="ARBA00007739"/>
    </source>
</evidence>
<comment type="subcellular location">
    <subcellularLocation>
        <location evidence="1">Cell membrane</location>
    </subcellularLocation>
</comment>
<evidence type="ECO:0000256" key="6">
    <source>
        <dbReference type="ARBA" id="ARBA00022670"/>
    </source>
</evidence>
<keyword evidence="17" id="KW-1133">Transmembrane helix</keyword>
<dbReference type="GO" id="GO:0006508">
    <property type="term" value="P:proteolysis"/>
    <property type="evidence" value="ECO:0007669"/>
    <property type="project" value="UniProtKB-KW"/>
</dbReference>
<accession>A0A2H0BK60</accession>
<dbReference type="GO" id="GO:0008360">
    <property type="term" value="P:regulation of cell shape"/>
    <property type="evidence" value="ECO:0007669"/>
    <property type="project" value="UniProtKB-KW"/>
</dbReference>
<evidence type="ECO:0000256" key="9">
    <source>
        <dbReference type="ARBA" id="ARBA00022801"/>
    </source>
</evidence>
<feature type="domain" description="Penicillin-binding protein transpeptidase" evidence="18">
    <location>
        <begin position="332"/>
        <end position="610"/>
    </location>
</feature>
<keyword evidence="5" id="KW-0121">Carboxypeptidase</keyword>
<keyword evidence="17" id="KW-0812">Transmembrane</keyword>
<evidence type="ECO:0000256" key="1">
    <source>
        <dbReference type="ARBA" id="ARBA00004236"/>
    </source>
</evidence>
<evidence type="ECO:0000256" key="5">
    <source>
        <dbReference type="ARBA" id="ARBA00022645"/>
    </source>
</evidence>
<evidence type="ECO:0000256" key="11">
    <source>
        <dbReference type="ARBA" id="ARBA00022984"/>
    </source>
</evidence>
<keyword evidence="4" id="KW-1003">Cell membrane</keyword>
<dbReference type="Gene3D" id="3.40.710.10">
    <property type="entry name" value="DD-peptidase/beta-lactamase superfamily"/>
    <property type="match status" value="1"/>
</dbReference>
<dbReference type="SUPFAM" id="SSF53955">
    <property type="entry name" value="Lysozyme-like"/>
    <property type="match status" value="1"/>
</dbReference>
<dbReference type="GO" id="GO:0009002">
    <property type="term" value="F:serine-type D-Ala-D-Ala carboxypeptidase activity"/>
    <property type="evidence" value="ECO:0007669"/>
    <property type="project" value="UniProtKB-EC"/>
</dbReference>
<dbReference type="SUPFAM" id="SSF56601">
    <property type="entry name" value="beta-lactamase/transpeptidase-like"/>
    <property type="match status" value="1"/>
</dbReference>
<dbReference type="PANTHER" id="PTHR32282">
    <property type="entry name" value="BINDING PROTEIN TRANSPEPTIDASE, PUTATIVE-RELATED"/>
    <property type="match status" value="1"/>
</dbReference>
<comment type="similarity">
    <text evidence="2">In the C-terminal section; belongs to the transpeptidase family.</text>
</comment>
<feature type="domain" description="Glycosyl transferase family 51" evidence="19">
    <location>
        <begin position="73"/>
        <end position="240"/>
    </location>
</feature>
<dbReference type="InterPro" id="IPR023346">
    <property type="entry name" value="Lysozyme-like_dom_sf"/>
</dbReference>
<keyword evidence="6" id="KW-0645">Protease</keyword>
<keyword evidence="14" id="KW-0961">Cell wall biogenesis/degradation</keyword>
<comment type="similarity">
    <text evidence="3">In the N-terminal section; belongs to the glycosyltransferase 51 family.</text>
</comment>
<sequence>MKIKFKHRWRSQIVKIILILSAFFLFSAGILAIWLALIPIPDFDASLQEKRLSNSTKIYDRTGKILFYDVNGNIRRTIVPLNDISPLMKKAVLDTEDDSFYQHRGISPKAILRSIFIDLSSGSIRQGGSTITQQVVKNLLLTKDKTIIRKLKEIILALKIEKIMTKDQIFELYLNIAPFGGNIYGVEEASISFFGKKAKDLTLLESAYLAALPKAPSYFSPYGSNRDKLEERKNFVIDRMFANGDINLKQATEAKKEKITFSILENNSLKAPHFVFYILKDLEKKYGKENIENKGYRVITTLDYSLQIKAEKVLAKYGEINEKNFNAKNNSLVVIDPKTGQILVMVGSRDFFDLENDGNYNVTTALRQPGSAFKPIVYATAFNQGYTPETVVFDLPTQFNVNCSPEVILGAKNTNPNCYAPENYDNKFLGPISLRNALAQSRNVPAIKVLYLAGINNSLEMAKKLGLSTLKNKNQYGLTLVLGGGEVSLLELSGAYGVFANDGIKNSIVGVLRVEDNKGNVLEEYKPDSTQVIPANTARLISDVLSDNQAKIPAYGANSPLFFPGRQIASKTGTTDDYRDTWVIGYTPSLVVGAWVGNNDNSPMEKKVAGMIVVPMWNTFMREILETLPNENFIKPEPISNDLKPILRGIWQTENSNTHSILYWVNKNNPNGPIPYNPYQDGQFSFWETAVQKWLINQGYNSSNQTPININSELINNSISKGFSIISPNQEENYSINNPLIIKLKIDSLNSITKVDYFVNNIFIGTNKNSPFDFIIKADDLKIDLNELKVIIFYSNGEQKESSVKFKII</sequence>
<keyword evidence="9" id="KW-0378">Hydrolase</keyword>
<dbReference type="GO" id="GO:0030288">
    <property type="term" value="C:outer membrane-bounded periplasmic space"/>
    <property type="evidence" value="ECO:0007669"/>
    <property type="project" value="TreeGrafter"/>
</dbReference>
<dbReference type="Gene3D" id="1.10.3810.10">
    <property type="entry name" value="Biosynthetic peptidoglycan transglycosylase-like"/>
    <property type="match status" value="1"/>
</dbReference>
<evidence type="ECO:0000313" key="20">
    <source>
        <dbReference type="EMBL" id="PIP58063.1"/>
    </source>
</evidence>
<evidence type="ECO:0000256" key="13">
    <source>
        <dbReference type="ARBA" id="ARBA00023268"/>
    </source>
</evidence>
<keyword evidence="13" id="KW-0511">Multifunctional enzyme</keyword>